<comment type="caution">
    <text evidence="5">The sequence shown here is derived from an EMBL/GenBank/DDBJ whole genome shotgun (WGS) entry which is preliminary data.</text>
</comment>
<dbReference type="RefSeq" id="WP_121253745.1">
    <property type="nucleotide sequence ID" value="NZ_RBIL01000002.1"/>
</dbReference>
<evidence type="ECO:0000259" key="4">
    <source>
        <dbReference type="Pfam" id="PF08719"/>
    </source>
</evidence>
<dbReference type="AlphaFoldDB" id="A0A660KX21"/>
<evidence type="ECO:0000256" key="2">
    <source>
        <dbReference type="ARBA" id="ARBA00000751"/>
    </source>
</evidence>
<protein>
    <recommendedName>
        <fullName evidence="4">NADAR domain-containing protein</fullName>
    </recommendedName>
</protein>
<dbReference type="NCBIfam" id="TIGR02464">
    <property type="entry name" value="ribofla_fusion"/>
    <property type="match status" value="1"/>
</dbReference>
<comment type="catalytic activity">
    <reaction evidence="1">
        <text>5-amino-6-(5-phospho-D-ribosylamino)uracil + H2O = 5,6-diaminouracil + D-ribose 5-phosphate</text>
        <dbReference type="Rhea" id="RHEA:55020"/>
        <dbReference type="ChEBI" id="CHEBI:15377"/>
        <dbReference type="ChEBI" id="CHEBI:46252"/>
        <dbReference type="ChEBI" id="CHEBI:58453"/>
        <dbReference type="ChEBI" id="CHEBI:78346"/>
    </reaction>
</comment>
<dbReference type="SUPFAM" id="SSF143990">
    <property type="entry name" value="YbiA-like"/>
    <property type="match status" value="1"/>
</dbReference>
<dbReference type="InterPro" id="IPR012816">
    <property type="entry name" value="NADAR"/>
</dbReference>
<dbReference type="Proteomes" id="UP000278962">
    <property type="component" value="Unassembled WGS sequence"/>
</dbReference>
<dbReference type="InterPro" id="IPR037238">
    <property type="entry name" value="YbiA-like_sf"/>
</dbReference>
<feature type="domain" description="NADAR" evidence="4">
    <location>
        <begin position="29"/>
        <end position="176"/>
    </location>
</feature>
<accession>A0A660KX21</accession>
<dbReference type="CDD" id="cd15457">
    <property type="entry name" value="NADAR"/>
    <property type="match status" value="1"/>
</dbReference>
<evidence type="ECO:0000256" key="1">
    <source>
        <dbReference type="ARBA" id="ARBA00000022"/>
    </source>
</evidence>
<organism evidence="5 6">
    <name type="scientific">Solirubrobacter pauli</name>
    <dbReference type="NCBI Taxonomy" id="166793"/>
    <lineage>
        <taxon>Bacteria</taxon>
        <taxon>Bacillati</taxon>
        <taxon>Actinomycetota</taxon>
        <taxon>Thermoleophilia</taxon>
        <taxon>Solirubrobacterales</taxon>
        <taxon>Solirubrobacteraceae</taxon>
        <taxon>Solirubrobacter</taxon>
    </lineage>
</organism>
<keyword evidence="6" id="KW-1185">Reference proteome</keyword>
<evidence type="ECO:0000256" key="3">
    <source>
        <dbReference type="SAM" id="MobiDB-lite"/>
    </source>
</evidence>
<evidence type="ECO:0000313" key="5">
    <source>
        <dbReference type="EMBL" id="RKQ86206.1"/>
    </source>
</evidence>
<sequence length="195" mass="21524">MAAPELDFEPFDAPPAVVLDALPADAVVFYGRRSAREWAWLSNFEGGPVEMPDPHTGRTTTYPSKEHALMAHKTVTHAEHESIRTAKDPKTAKARGRRVALRPDWDDAKLGVMVEILRHWYAANPERAAQLVATGDALILEDSPTDAIWGIRTRDGRLAGTNLLGRAHMAVRVELRRQPGAHDDPGGDEDDVLVR</sequence>
<feature type="region of interest" description="Disordered" evidence="3">
    <location>
        <begin position="175"/>
        <end position="195"/>
    </location>
</feature>
<feature type="compositionally biased region" description="Basic and acidic residues" evidence="3">
    <location>
        <begin position="175"/>
        <end position="185"/>
    </location>
</feature>
<dbReference type="Pfam" id="PF08719">
    <property type="entry name" value="NADAR"/>
    <property type="match status" value="1"/>
</dbReference>
<gene>
    <name evidence="5" type="ORF">C8N24_4216</name>
</gene>
<reference evidence="5 6" key="1">
    <citation type="submission" date="2018-10" db="EMBL/GenBank/DDBJ databases">
        <title>Genomic Encyclopedia of Archaeal and Bacterial Type Strains, Phase II (KMG-II): from individual species to whole genera.</title>
        <authorList>
            <person name="Goeker M."/>
        </authorList>
    </citation>
    <scope>NUCLEOTIDE SEQUENCE [LARGE SCALE GENOMIC DNA]</scope>
    <source>
        <strain evidence="5 6">DSM 14954</strain>
    </source>
</reference>
<feature type="compositionally biased region" description="Acidic residues" evidence="3">
    <location>
        <begin position="186"/>
        <end position="195"/>
    </location>
</feature>
<proteinExistence type="predicted"/>
<name>A0A660KX21_9ACTN</name>
<dbReference type="EMBL" id="RBIL01000002">
    <property type="protein sequence ID" value="RKQ86206.1"/>
    <property type="molecule type" value="Genomic_DNA"/>
</dbReference>
<comment type="catalytic activity">
    <reaction evidence="2">
        <text>2,5-diamino-6-hydroxy-4-(5-phosphoribosylamino)-pyrimidine + H2O = 2,5,6-triamino-4-hydroxypyrimidine + D-ribose 5-phosphate</text>
        <dbReference type="Rhea" id="RHEA:23436"/>
        <dbReference type="ChEBI" id="CHEBI:15377"/>
        <dbReference type="ChEBI" id="CHEBI:58614"/>
        <dbReference type="ChEBI" id="CHEBI:78346"/>
        <dbReference type="ChEBI" id="CHEBI:137796"/>
    </reaction>
</comment>
<evidence type="ECO:0000313" key="6">
    <source>
        <dbReference type="Proteomes" id="UP000278962"/>
    </source>
</evidence>
<dbReference type="Gene3D" id="1.10.357.40">
    <property type="entry name" value="YbiA-like"/>
    <property type="match status" value="1"/>
</dbReference>
<dbReference type="OrthoDB" id="643483at2"/>